<evidence type="ECO:0000313" key="2">
    <source>
        <dbReference type="Proteomes" id="UP000003416"/>
    </source>
</evidence>
<protein>
    <submittedName>
        <fullName evidence="1">Uncharacterized protein</fullName>
    </submittedName>
</protein>
<evidence type="ECO:0000313" key="1">
    <source>
        <dbReference type="EMBL" id="EGF59299.1"/>
    </source>
</evidence>
<dbReference type="Proteomes" id="UP000003416">
    <property type="component" value="Unassembled WGS sequence"/>
</dbReference>
<proteinExistence type="predicted"/>
<reference evidence="1 2" key="1">
    <citation type="submission" date="2011-02" db="EMBL/GenBank/DDBJ databases">
        <authorList>
            <person name="Weinstock G."/>
            <person name="Sodergren E."/>
            <person name="Clifton S."/>
            <person name="Fulton L."/>
            <person name="Fulton B."/>
            <person name="Courtney L."/>
            <person name="Fronick C."/>
            <person name="Harrison M."/>
            <person name="Strong C."/>
            <person name="Farmer C."/>
            <person name="Delahaunty K."/>
            <person name="Markovic C."/>
            <person name="Hall O."/>
            <person name="Minx P."/>
            <person name="Tomlinson C."/>
            <person name="Mitreva M."/>
            <person name="Hou S."/>
            <person name="Chen J."/>
            <person name="Wollam A."/>
            <person name="Pepin K.H."/>
            <person name="Johnson M."/>
            <person name="Bhonagiri V."/>
            <person name="Zhang X."/>
            <person name="Suruliraj S."/>
            <person name="Warren W."/>
            <person name="Chinwalla A."/>
            <person name="Mardis E.R."/>
            <person name="Wilson R.K."/>
        </authorList>
    </citation>
    <scope>NUCLEOTIDE SEQUENCE [LARGE SCALE GENOMIC DNA]</scope>
    <source>
        <strain evidence="1 2">YIT 12057</strain>
    </source>
</reference>
<dbReference type="AlphaFoldDB" id="F3PP94"/>
<comment type="caution">
    <text evidence="1">The sequence shown here is derived from an EMBL/GenBank/DDBJ whole genome shotgun (WGS) entry which is preliminary data.</text>
</comment>
<name>F3PP94_9BACE</name>
<accession>F3PP94</accession>
<gene>
    <name evidence="1" type="ORF">HMPREF9446_00534</name>
</gene>
<dbReference type="STRING" id="763034.HMPREF9446_00534"/>
<dbReference type="EMBL" id="AFBN01000010">
    <property type="protein sequence ID" value="EGF59299.1"/>
    <property type="molecule type" value="Genomic_DNA"/>
</dbReference>
<sequence length="54" mass="6143">MNKAGILQDPSIVKYRLLYNKTSVLIQFYGIFASSSLRLRRGVGVRLYFSLSTT</sequence>
<keyword evidence="2" id="KW-1185">Reference proteome</keyword>
<organism evidence="1 2">
    <name type="scientific">Bacteroides fluxus YIT 12057</name>
    <dbReference type="NCBI Taxonomy" id="763034"/>
    <lineage>
        <taxon>Bacteria</taxon>
        <taxon>Pseudomonadati</taxon>
        <taxon>Bacteroidota</taxon>
        <taxon>Bacteroidia</taxon>
        <taxon>Bacteroidales</taxon>
        <taxon>Bacteroidaceae</taxon>
        <taxon>Bacteroides</taxon>
    </lineage>
</organism>
<dbReference type="HOGENOM" id="CLU_3040375_0_0_10"/>